<evidence type="ECO:0000256" key="2">
    <source>
        <dbReference type="ARBA" id="ARBA00004496"/>
    </source>
</evidence>
<dbReference type="PANTHER" id="PTHR32379">
    <property type="entry name" value="GUANIDINOACETATE N-METHYLTRANSFERASE"/>
    <property type="match status" value="1"/>
</dbReference>
<feature type="domain" description="RMT2" evidence="12">
    <location>
        <begin position="82"/>
        <end position="306"/>
    </location>
</feature>
<dbReference type="EMBL" id="QEAM01000031">
    <property type="protein sequence ID" value="TPX49568.1"/>
    <property type="molecule type" value="Genomic_DNA"/>
</dbReference>
<evidence type="ECO:0000259" key="12">
    <source>
        <dbReference type="PROSITE" id="PS51559"/>
    </source>
</evidence>
<dbReference type="GO" id="GO:0019702">
    <property type="term" value="F:protein arginine N5-methyltransferase activity"/>
    <property type="evidence" value="ECO:0007669"/>
    <property type="project" value="TreeGrafter"/>
</dbReference>
<dbReference type="CDD" id="cd02440">
    <property type="entry name" value="AdoMet_MTases"/>
    <property type="match status" value="1"/>
</dbReference>
<dbReference type="Proteomes" id="UP000320475">
    <property type="component" value="Unassembled WGS sequence"/>
</dbReference>
<reference evidence="13 14" key="1">
    <citation type="journal article" date="2019" name="Sci. Rep.">
        <title>Comparative genomics of chytrid fungi reveal insights into the obligate biotrophic and pathogenic lifestyle of Synchytrium endobioticum.</title>
        <authorList>
            <person name="van de Vossenberg B.T.L.H."/>
            <person name="Warris S."/>
            <person name="Nguyen H.D.T."/>
            <person name="van Gent-Pelzer M.P.E."/>
            <person name="Joly D.L."/>
            <person name="van de Geest H.C."/>
            <person name="Bonants P.J.M."/>
            <person name="Smith D.S."/>
            <person name="Levesque C.A."/>
            <person name="van der Lee T.A.J."/>
        </authorList>
    </citation>
    <scope>NUCLEOTIDE SEQUENCE [LARGE SCALE GENOMIC DNA]</scope>
    <source>
        <strain evidence="13 14">LEV6574</strain>
    </source>
</reference>
<dbReference type="PANTHER" id="PTHR32379:SF1">
    <property type="entry name" value="GUANIDINOACETATE N-METHYLTRANSFERASE"/>
    <property type="match status" value="1"/>
</dbReference>
<gene>
    <name evidence="13" type="ORF">SeLEV6574_g01392</name>
</gene>
<evidence type="ECO:0000256" key="9">
    <source>
        <dbReference type="ARBA" id="ARBA00031001"/>
    </source>
</evidence>
<dbReference type="GO" id="GO:0005634">
    <property type="term" value="C:nucleus"/>
    <property type="evidence" value="ECO:0007669"/>
    <property type="project" value="UniProtKB-SubCell"/>
</dbReference>
<comment type="caution">
    <text evidence="13">The sequence shown here is derived from an EMBL/GenBank/DDBJ whole genome shotgun (WGS) entry which is preliminary data.</text>
</comment>
<comment type="subcellular location">
    <subcellularLocation>
        <location evidence="2">Cytoplasm</location>
    </subcellularLocation>
    <subcellularLocation>
        <location evidence="1">Nucleus</location>
    </subcellularLocation>
</comment>
<protein>
    <recommendedName>
        <fullName evidence="3">Protein arginine N-methyltransferase 2</fullName>
    </recommendedName>
    <alternativeName>
        <fullName evidence="9">Protein-arginine N5-methyltransferase</fullName>
    </alternativeName>
    <alternativeName>
        <fullName evidence="10">Type IV protein arginine N-methyltransferase</fullName>
    </alternativeName>
</protein>
<evidence type="ECO:0000256" key="4">
    <source>
        <dbReference type="ARBA" id="ARBA00022490"/>
    </source>
</evidence>
<evidence type="ECO:0000256" key="1">
    <source>
        <dbReference type="ARBA" id="ARBA00004123"/>
    </source>
</evidence>
<evidence type="ECO:0000313" key="13">
    <source>
        <dbReference type="EMBL" id="TPX49568.1"/>
    </source>
</evidence>
<evidence type="ECO:0000256" key="6">
    <source>
        <dbReference type="ARBA" id="ARBA00022679"/>
    </source>
</evidence>
<dbReference type="InterPro" id="IPR026480">
    <property type="entry name" value="RMT2_dom"/>
</dbReference>
<keyword evidence="5" id="KW-0489">Methyltransferase</keyword>
<dbReference type="GO" id="GO:0005737">
    <property type="term" value="C:cytoplasm"/>
    <property type="evidence" value="ECO:0007669"/>
    <property type="project" value="UniProtKB-SubCell"/>
</dbReference>
<accession>A0A507DFB7</accession>
<evidence type="ECO:0000256" key="3">
    <source>
        <dbReference type="ARBA" id="ARBA00018778"/>
    </source>
</evidence>
<proteinExistence type="predicted"/>
<evidence type="ECO:0000256" key="8">
    <source>
        <dbReference type="ARBA" id="ARBA00023242"/>
    </source>
</evidence>
<evidence type="ECO:0000256" key="5">
    <source>
        <dbReference type="ARBA" id="ARBA00022603"/>
    </source>
</evidence>
<dbReference type="SUPFAM" id="SSF53335">
    <property type="entry name" value="S-adenosyl-L-methionine-dependent methyltransferases"/>
    <property type="match status" value="1"/>
</dbReference>
<dbReference type="InterPro" id="IPR029063">
    <property type="entry name" value="SAM-dependent_MTases_sf"/>
</dbReference>
<dbReference type="PROSITE" id="PS51559">
    <property type="entry name" value="SAM_RMT2"/>
    <property type="match status" value="1"/>
</dbReference>
<evidence type="ECO:0000256" key="11">
    <source>
        <dbReference type="SAM" id="MobiDB-lite"/>
    </source>
</evidence>
<keyword evidence="6" id="KW-0808">Transferase</keyword>
<evidence type="ECO:0000256" key="10">
    <source>
        <dbReference type="ARBA" id="ARBA00031724"/>
    </source>
</evidence>
<name>A0A507DFB7_9FUNG</name>
<sequence length="306" mass="34224">MLLQYAHPWNCIDGRGITAGEVAKQNGHADVYECLVEEGVRAELIFGILGRHTGGTDEGNALSSGSCNSNGNALRSSDSVTGSKKPSNGQYLSSPVKFSSDNTRILDSNNDAVMMSWETPLMIHHASYLVPISGLSILNVGYGLGIIDIEFQKSNPASHTIIEAHPDVYKKMIEDGWDKKENVTILFGRWQDVLDKLDTSFDAIFFDTFGEFYEDLKEFHEHVPNLLSDNGTYSFFNGLGGHNIFFHDVYCRVAELDLKEMGIKVEYIPIDFTPPSDEEWAGVNRPYWCLGHYNMPICTMMGDDEW</sequence>
<dbReference type="InterPro" id="IPR051038">
    <property type="entry name" value="RMT2/GAMT_Mtase"/>
</dbReference>
<keyword evidence="4" id="KW-0963">Cytoplasm</keyword>
<dbReference type="PIRSF" id="PIRSF038148">
    <property type="entry name" value="Arginine_N-mtfrase-2"/>
    <property type="match status" value="1"/>
</dbReference>
<feature type="compositionally biased region" description="Polar residues" evidence="11">
    <location>
        <begin position="61"/>
        <end position="95"/>
    </location>
</feature>
<dbReference type="VEuPathDB" id="FungiDB:SeMB42_g03606"/>
<keyword evidence="8" id="KW-0539">Nucleus</keyword>
<evidence type="ECO:0000256" key="7">
    <source>
        <dbReference type="ARBA" id="ARBA00022691"/>
    </source>
</evidence>
<dbReference type="Gene3D" id="3.40.50.150">
    <property type="entry name" value="Vaccinia Virus protein VP39"/>
    <property type="match status" value="1"/>
</dbReference>
<organism evidence="13 14">
    <name type="scientific">Synchytrium endobioticum</name>
    <dbReference type="NCBI Taxonomy" id="286115"/>
    <lineage>
        <taxon>Eukaryota</taxon>
        <taxon>Fungi</taxon>
        <taxon>Fungi incertae sedis</taxon>
        <taxon>Chytridiomycota</taxon>
        <taxon>Chytridiomycota incertae sedis</taxon>
        <taxon>Chytridiomycetes</taxon>
        <taxon>Synchytriales</taxon>
        <taxon>Synchytriaceae</taxon>
        <taxon>Synchytrium</taxon>
    </lineage>
</organism>
<keyword evidence="7" id="KW-0949">S-adenosyl-L-methionine</keyword>
<dbReference type="GO" id="GO:0032259">
    <property type="term" value="P:methylation"/>
    <property type="evidence" value="ECO:0007669"/>
    <property type="project" value="UniProtKB-KW"/>
</dbReference>
<dbReference type="AlphaFoldDB" id="A0A507DFB7"/>
<dbReference type="InterPro" id="IPR017408">
    <property type="entry name" value="Arginine_N-MeTrfase_2"/>
</dbReference>
<dbReference type="OrthoDB" id="19014at2759"/>
<dbReference type="FunFam" id="3.40.50.150:FF:000135">
    <property type="entry name" value="Arginine N-methyltransferase 2"/>
    <property type="match status" value="1"/>
</dbReference>
<evidence type="ECO:0000313" key="14">
    <source>
        <dbReference type="Proteomes" id="UP000320475"/>
    </source>
</evidence>
<feature type="region of interest" description="Disordered" evidence="11">
    <location>
        <begin position="60"/>
        <end position="95"/>
    </location>
</feature>